<sequence>MNGFARHVFAPYQKKSNLLTPVRSPAASLNDEYTMSLNVNTTRGNKQKLKSSELLSNEDVDLTTLISEIRDFRDEVKDIVRQELKLQTSAITKCFEERLGELSKALESKDLEISSLKSLVNELQQQIAVQDQHSMRNELEIIGMPEENNENLTHIVLATCQKLGVQLSENELDEVVRVGPKRSSGSKSSMPNYKHPRPIIVKLLRRKKRDELITAARVRRGLSSENIANHPSRIHGKVKMDFNRIVDKLESTDWSLIMNMEDANEAADNFNTILEMAINENTSYVVPKRSDRVIKPWITPGLMRCQKHRDNLHLEARRNPDNPFIQITYKRYRNFLYALQRKLKTEYENNQIQQNKDNPKKLWKTLKNICNLTRNTTEANELLSVDKDPDSSLNACNEYFTRVGRELADDTLRRLNTQEDLLAAEYKPRVLCKDSLFLQPTDPYEVGTLIDQLKNDTAPGIDSCTPRIFEKEESEQLGAEDFFLSSQRRRLLILRHYLRGYFFNS</sequence>
<protein>
    <submittedName>
        <fullName evidence="1">(apollo) hypothetical protein</fullName>
    </submittedName>
</protein>
<comment type="caution">
    <text evidence="1">The sequence shown here is derived from an EMBL/GenBank/DDBJ whole genome shotgun (WGS) entry which is preliminary data.</text>
</comment>
<dbReference type="Proteomes" id="UP000691718">
    <property type="component" value="Unassembled WGS sequence"/>
</dbReference>
<dbReference type="EMBL" id="CAJQZP010001311">
    <property type="protein sequence ID" value="CAG5038503.1"/>
    <property type="molecule type" value="Genomic_DNA"/>
</dbReference>
<accession>A0A8S3XWA9</accession>
<reference evidence="1" key="1">
    <citation type="submission" date="2021-04" db="EMBL/GenBank/DDBJ databases">
        <authorList>
            <person name="Tunstrom K."/>
        </authorList>
    </citation>
    <scope>NUCLEOTIDE SEQUENCE</scope>
</reference>
<gene>
    <name evidence="1" type="ORF">PAPOLLO_LOCUS21376</name>
</gene>
<proteinExistence type="predicted"/>
<evidence type="ECO:0000313" key="1">
    <source>
        <dbReference type="EMBL" id="CAG5038503.1"/>
    </source>
</evidence>
<evidence type="ECO:0000313" key="2">
    <source>
        <dbReference type="Proteomes" id="UP000691718"/>
    </source>
</evidence>
<keyword evidence="2" id="KW-1185">Reference proteome</keyword>
<organism evidence="1 2">
    <name type="scientific">Parnassius apollo</name>
    <name type="common">Apollo butterfly</name>
    <name type="synonym">Papilio apollo</name>
    <dbReference type="NCBI Taxonomy" id="110799"/>
    <lineage>
        <taxon>Eukaryota</taxon>
        <taxon>Metazoa</taxon>
        <taxon>Ecdysozoa</taxon>
        <taxon>Arthropoda</taxon>
        <taxon>Hexapoda</taxon>
        <taxon>Insecta</taxon>
        <taxon>Pterygota</taxon>
        <taxon>Neoptera</taxon>
        <taxon>Endopterygota</taxon>
        <taxon>Lepidoptera</taxon>
        <taxon>Glossata</taxon>
        <taxon>Ditrysia</taxon>
        <taxon>Papilionoidea</taxon>
        <taxon>Papilionidae</taxon>
        <taxon>Parnassiinae</taxon>
        <taxon>Parnassini</taxon>
        <taxon>Parnassius</taxon>
        <taxon>Parnassius</taxon>
    </lineage>
</organism>
<dbReference type="AlphaFoldDB" id="A0A8S3XWA9"/>
<dbReference type="PANTHER" id="PTHR47510">
    <property type="entry name" value="REVERSE TRANSCRIPTASE DOMAIN-CONTAINING PROTEIN"/>
    <property type="match status" value="1"/>
</dbReference>
<dbReference type="PANTHER" id="PTHR47510:SF3">
    <property type="entry name" value="ENDO_EXONUCLEASE_PHOSPHATASE DOMAIN-CONTAINING PROTEIN"/>
    <property type="match status" value="1"/>
</dbReference>
<name>A0A8S3XWA9_PARAO</name>
<dbReference type="OrthoDB" id="445826at2759"/>